<dbReference type="FunFam" id="3.40.720.10:FF:000078">
    <property type="entry name" value="GPI ethanolamine phosphate transferase 2 isoform X4"/>
    <property type="match status" value="1"/>
</dbReference>
<keyword evidence="5" id="KW-0808">Transferase</keyword>
<dbReference type="SUPFAM" id="SSF53649">
    <property type="entry name" value="Alkaline phosphatase-like"/>
    <property type="match status" value="1"/>
</dbReference>
<keyword evidence="14" id="KW-1185">Reference proteome</keyword>
<dbReference type="OrthoDB" id="272139at2759"/>
<keyword evidence="8 11" id="KW-1133">Transmembrane helix</keyword>
<feature type="transmembrane region" description="Helical" evidence="11">
    <location>
        <begin position="503"/>
        <end position="529"/>
    </location>
</feature>
<dbReference type="InterPro" id="IPR039527">
    <property type="entry name" value="PIGG/GPI7"/>
</dbReference>
<protein>
    <recommendedName>
        <fullName evidence="12">GPI ethanolamine phosphate transferase 2 C-terminal domain-containing protein</fullName>
    </recommendedName>
</protein>
<name>A0A835LQ39_9MAGN</name>
<comment type="pathway">
    <text evidence="2">Glycolipid biosynthesis; glycosylphosphatidylinositol-anchor biosynthesis.</text>
</comment>
<evidence type="ECO:0000256" key="5">
    <source>
        <dbReference type="ARBA" id="ARBA00022679"/>
    </source>
</evidence>
<evidence type="ECO:0000256" key="10">
    <source>
        <dbReference type="ARBA" id="ARBA00023180"/>
    </source>
</evidence>
<dbReference type="GO" id="GO:0051267">
    <property type="term" value="F:CP2 mannose-ethanolamine phosphotransferase activity"/>
    <property type="evidence" value="ECO:0007669"/>
    <property type="project" value="TreeGrafter"/>
</dbReference>
<evidence type="ECO:0000256" key="4">
    <source>
        <dbReference type="ARBA" id="ARBA00022502"/>
    </source>
</evidence>
<evidence type="ECO:0000313" key="14">
    <source>
        <dbReference type="Proteomes" id="UP000631114"/>
    </source>
</evidence>
<comment type="caution">
    <text evidence="13">The sequence shown here is derived from an EMBL/GenBank/DDBJ whole genome shotgun (WGS) entry which is preliminary data.</text>
</comment>
<evidence type="ECO:0000256" key="9">
    <source>
        <dbReference type="ARBA" id="ARBA00023136"/>
    </source>
</evidence>
<gene>
    <name evidence="13" type="ORF">IFM89_038818</name>
</gene>
<dbReference type="Gene3D" id="3.40.720.10">
    <property type="entry name" value="Alkaline Phosphatase, subunit A"/>
    <property type="match status" value="1"/>
</dbReference>
<dbReference type="Pfam" id="PF01663">
    <property type="entry name" value="Phosphodiest"/>
    <property type="match status" value="1"/>
</dbReference>
<dbReference type="InterPro" id="IPR045687">
    <property type="entry name" value="PIGG/GPI7_C"/>
</dbReference>
<feature type="transmembrane region" description="Helical" evidence="11">
    <location>
        <begin position="633"/>
        <end position="659"/>
    </location>
</feature>
<proteinExistence type="inferred from homology"/>
<feature type="transmembrane region" description="Helical" evidence="11">
    <location>
        <begin position="35"/>
        <end position="58"/>
    </location>
</feature>
<keyword evidence="10" id="KW-0325">Glycoprotein</keyword>
<dbReference type="InterPro" id="IPR002591">
    <property type="entry name" value="Phosphodiest/P_Trfase"/>
</dbReference>
<keyword evidence="7" id="KW-0256">Endoplasmic reticulum</keyword>
<feature type="transmembrane region" description="Helical" evidence="11">
    <location>
        <begin position="674"/>
        <end position="704"/>
    </location>
</feature>
<feature type="transmembrane region" description="Helical" evidence="11">
    <location>
        <begin position="590"/>
        <end position="613"/>
    </location>
</feature>
<dbReference type="AlphaFoldDB" id="A0A835LQ39"/>
<feature type="non-terminal residue" evidence="13">
    <location>
        <position position="719"/>
    </location>
</feature>
<evidence type="ECO:0000256" key="8">
    <source>
        <dbReference type="ARBA" id="ARBA00022989"/>
    </source>
</evidence>
<keyword evidence="9 11" id="KW-0472">Membrane</keyword>
<evidence type="ECO:0000256" key="7">
    <source>
        <dbReference type="ARBA" id="ARBA00022824"/>
    </source>
</evidence>
<evidence type="ECO:0000256" key="1">
    <source>
        <dbReference type="ARBA" id="ARBA00004477"/>
    </source>
</evidence>
<reference evidence="13 14" key="1">
    <citation type="submission" date="2020-10" db="EMBL/GenBank/DDBJ databases">
        <title>The Coptis chinensis genome and diversification of protoberbering-type alkaloids.</title>
        <authorList>
            <person name="Wang B."/>
            <person name="Shu S."/>
            <person name="Song C."/>
            <person name="Liu Y."/>
        </authorList>
    </citation>
    <scope>NUCLEOTIDE SEQUENCE [LARGE SCALE GENOMIC DNA]</scope>
    <source>
        <strain evidence="13">HL-2020</strain>
        <tissue evidence="13">Leaf</tissue>
    </source>
</reference>
<keyword evidence="4" id="KW-0337">GPI-anchor biosynthesis</keyword>
<comment type="similarity">
    <text evidence="3">Belongs to the PIGG/PIGN/PIGO family. PIGG subfamily.</text>
</comment>
<dbReference type="InterPro" id="IPR017850">
    <property type="entry name" value="Alkaline_phosphatase_core_sf"/>
</dbReference>
<dbReference type="CDD" id="cd16024">
    <property type="entry name" value="GPI_EPT_2"/>
    <property type="match status" value="1"/>
</dbReference>
<dbReference type="EMBL" id="JADFTS010000006">
    <property type="protein sequence ID" value="KAF9603908.1"/>
    <property type="molecule type" value="Genomic_DNA"/>
</dbReference>
<dbReference type="PANTHER" id="PTHR23072">
    <property type="entry name" value="PHOSPHATIDYLINOSITOL GLYCAN-RELATED"/>
    <property type="match status" value="1"/>
</dbReference>
<comment type="subcellular location">
    <subcellularLocation>
        <location evidence="1">Endoplasmic reticulum membrane</location>
        <topology evidence="1">Multi-pass membrane protein</topology>
    </subcellularLocation>
</comment>
<dbReference type="Proteomes" id="UP000631114">
    <property type="component" value="Unassembled WGS sequence"/>
</dbReference>
<feature type="domain" description="GPI ethanolamine phosphate transferase 2 C-terminal" evidence="12">
    <location>
        <begin position="537"/>
        <end position="686"/>
    </location>
</feature>
<evidence type="ECO:0000256" key="3">
    <source>
        <dbReference type="ARBA" id="ARBA00005315"/>
    </source>
</evidence>
<dbReference type="GO" id="GO:0006506">
    <property type="term" value="P:GPI anchor biosynthetic process"/>
    <property type="evidence" value="ECO:0007669"/>
    <property type="project" value="UniProtKB-UniPathway"/>
</dbReference>
<organism evidence="13 14">
    <name type="scientific">Coptis chinensis</name>
    <dbReference type="NCBI Taxonomy" id="261450"/>
    <lineage>
        <taxon>Eukaryota</taxon>
        <taxon>Viridiplantae</taxon>
        <taxon>Streptophyta</taxon>
        <taxon>Embryophyta</taxon>
        <taxon>Tracheophyta</taxon>
        <taxon>Spermatophyta</taxon>
        <taxon>Magnoliopsida</taxon>
        <taxon>Ranunculales</taxon>
        <taxon>Ranunculaceae</taxon>
        <taxon>Coptidoideae</taxon>
        <taxon>Coptis</taxon>
    </lineage>
</organism>
<dbReference type="UniPathway" id="UPA00196"/>
<sequence length="719" mass="78930">SSVHEPIPPISISALKSERTINIEGSMSTLSCTKLTTLTLSAICLQMLGLSLFIFGFFPIKPTLSGVSGPESYIAPKCNSVINENNITQLKSLYKDISGVPPLFDRLILMVIDGLPAEFVLGKDDHLPSQDMMEAMPYTQSLLSNGAALGYHAKAAPPTVTMPRLKAMVSGAIGGFLDVAFNFNTQAFMDDNLIGQFHSIGWNMVMHGDETWIKLFPGLFTRHDGVSSFFVKDTIEVDHNVSRHLEAELLTRDWNLLILHYLGLDHVGHIGGRKSVLMAPKLNEMDEVIKMIHRSSILRHDHHHGNTLLMVVSDHGMTDSGNHGGSSYEETDSLALFIGLGSNPQDYATATCNAASQVDIVPTLALLFGVPIPKNNVGVLIGKSFVSLTEGEQLRALELNSWQLLRLLQAILPGVQCGDRFCGDMNNLINLESSECEGSVEQILCCLFSKAAALHNNWMCTKDQSLRSNSSNDFNETVAAYNEFLRSASEWLSRTATDKPHNLLAVGIATMLISCMMFLSIQVCLCKAVHMLLSAFAMKESSYPEEEVAALYFLGLTGHFSLGNSNTLATVDVAGAFIGMSSHSTLFSGILMFIITYASPLLCLLCMTMYISLKDFNYLLACEDADLGHLLQIFLGIPSLVPLSINSVMLTTFTVILLLMRNHLFVWSVFSPKYLYVCATTLCIYVGEFIVSATVIYTCLVFLFRKKMLNSKGDISVRT</sequence>
<dbReference type="GO" id="GO:0005789">
    <property type="term" value="C:endoplasmic reticulum membrane"/>
    <property type="evidence" value="ECO:0007669"/>
    <property type="project" value="UniProtKB-SubCell"/>
</dbReference>
<evidence type="ECO:0000256" key="6">
    <source>
        <dbReference type="ARBA" id="ARBA00022692"/>
    </source>
</evidence>
<evidence type="ECO:0000256" key="2">
    <source>
        <dbReference type="ARBA" id="ARBA00004687"/>
    </source>
</evidence>
<evidence type="ECO:0000259" key="12">
    <source>
        <dbReference type="Pfam" id="PF19316"/>
    </source>
</evidence>
<evidence type="ECO:0000256" key="11">
    <source>
        <dbReference type="SAM" id="Phobius"/>
    </source>
</evidence>
<accession>A0A835LQ39</accession>
<evidence type="ECO:0000313" key="13">
    <source>
        <dbReference type="EMBL" id="KAF9603908.1"/>
    </source>
</evidence>
<dbReference type="Pfam" id="PF19316">
    <property type="entry name" value="PIGO_PIGG"/>
    <property type="match status" value="1"/>
</dbReference>
<dbReference type="InterPro" id="IPR037674">
    <property type="entry name" value="PIG-G_N"/>
</dbReference>
<keyword evidence="6 11" id="KW-0812">Transmembrane</keyword>
<dbReference type="PANTHER" id="PTHR23072:SF0">
    <property type="entry name" value="GPI ETHANOLAMINE PHOSPHATE TRANSFERASE 2"/>
    <property type="match status" value="1"/>
</dbReference>